<evidence type="ECO:0000256" key="1">
    <source>
        <dbReference type="SAM" id="MobiDB-lite"/>
    </source>
</evidence>
<feature type="domain" description="DUF1618" evidence="2">
    <location>
        <begin position="74"/>
        <end position="182"/>
    </location>
</feature>
<dbReference type="Pfam" id="PF07762">
    <property type="entry name" value="DUF1618"/>
    <property type="match status" value="1"/>
</dbReference>
<dbReference type="AlphaFoldDB" id="A0A4U6TR97"/>
<evidence type="ECO:0000259" key="2">
    <source>
        <dbReference type="Pfam" id="PF07762"/>
    </source>
</evidence>
<protein>
    <recommendedName>
        <fullName evidence="2">DUF1618 domain-containing protein</fullName>
    </recommendedName>
</protein>
<accession>A0A4U6TR97</accession>
<sequence length="213" mass="23620">MGSALSSGHRPSAASGGMRRDVQDGGDGGLARRGLFDSKGEKWSRLPFSLQGDLPSHITTKAIALRQDGLVGFVDPLWGIVICDVLCHETQSYQPLPLEAIRREDYLSDPMLFRDVTVVVGQLTLVELRHIVKPSSKLSSRWTWEVSTWSGKVTHGWEQNWRPSYKVQSGESGDISVDMDTDNVTLLPKVKDNEGVLRPTLERLYTALPLYSA</sequence>
<gene>
    <name evidence="3" type="ORF">SEVIR_7G049101v2</name>
</gene>
<keyword evidence="4" id="KW-1185">Reference proteome</keyword>
<organism evidence="3 4">
    <name type="scientific">Setaria viridis</name>
    <name type="common">Green bristlegrass</name>
    <name type="synonym">Setaria italica subsp. viridis</name>
    <dbReference type="NCBI Taxonomy" id="4556"/>
    <lineage>
        <taxon>Eukaryota</taxon>
        <taxon>Viridiplantae</taxon>
        <taxon>Streptophyta</taxon>
        <taxon>Embryophyta</taxon>
        <taxon>Tracheophyta</taxon>
        <taxon>Spermatophyta</taxon>
        <taxon>Magnoliopsida</taxon>
        <taxon>Liliopsida</taxon>
        <taxon>Poales</taxon>
        <taxon>Poaceae</taxon>
        <taxon>PACMAD clade</taxon>
        <taxon>Panicoideae</taxon>
        <taxon>Panicodae</taxon>
        <taxon>Paniceae</taxon>
        <taxon>Cenchrinae</taxon>
        <taxon>Setaria</taxon>
    </lineage>
</organism>
<dbReference type="PANTHER" id="PTHR33074:SF68">
    <property type="entry name" value="OS09G0557100 PROTEIN"/>
    <property type="match status" value="1"/>
</dbReference>
<dbReference type="EMBL" id="CM016558">
    <property type="protein sequence ID" value="TKW03553.1"/>
    <property type="molecule type" value="Genomic_DNA"/>
</dbReference>
<dbReference type="InterPro" id="IPR011676">
    <property type="entry name" value="DUF1618"/>
</dbReference>
<feature type="region of interest" description="Disordered" evidence="1">
    <location>
        <begin position="1"/>
        <end position="26"/>
    </location>
</feature>
<name>A0A4U6TR97_SETVI</name>
<proteinExistence type="predicted"/>
<dbReference type="Gramene" id="TKW03553">
    <property type="protein sequence ID" value="TKW03553"/>
    <property type="gene ID" value="SEVIR_7G049101v2"/>
</dbReference>
<reference evidence="3" key="1">
    <citation type="submission" date="2019-03" db="EMBL/GenBank/DDBJ databases">
        <title>WGS assembly of Setaria viridis.</title>
        <authorList>
            <person name="Huang P."/>
            <person name="Jenkins J."/>
            <person name="Grimwood J."/>
            <person name="Barry K."/>
            <person name="Healey A."/>
            <person name="Mamidi S."/>
            <person name="Sreedasyam A."/>
            <person name="Shu S."/>
            <person name="Feldman M."/>
            <person name="Wu J."/>
            <person name="Yu Y."/>
            <person name="Chen C."/>
            <person name="Johnson J."/>
            <person name="Rokhsar D."/>
            <person name="Baxter I."/>
            <person name="Schmutz J."/>
            <person name="Brutnell T."/>
            <person name="Kellogg E."/>
        </authorList>
    </citation>
    <scope>NUCLEOTIDE SEQUENCE [LARGE SCALE GENOMIC DNA]</scope>
</reference>
<dbReference type="PANTHER" id="PTHR33074">
    <property type="entry name" value="EXPRESSED PROTEIN-RELATED"/>
    <property type="match status" value="1"/>
</dbReference>
<dbReference type="Proteomes" id="UP000298652">
    <property type="component" value="Chromosome 7"/>
</dbReference>
<evidence type="ECO:0000313" key="4">
    <source>
        <dbReference type="Proteomes" id="UP000298652"/>
    </source>
</evidence>
<evidence type="ECO:0000313" key="3">
    <source>
        <dbReference type="EMBL" id="TKW03553.1"/>
    </source>
</evidence>